<dbReference type="InterPro" id="IPR000595">
    <property type="entry name" value="cNMP-bd_dom"/>
</dbReference>
<evidence type="ECO:0000313" key="3">
    <source>
        <dbReference type="Proteomes" id="UP001597201"/>
    </source>
</evidence>
<sequence length="190" mass="22705">MKYPILFEYIKEKANIKQEEFNRFSHYFIVKNLQKFETISREGEICSKLYFVNKGCLRFFHLNEEGKELTRYFAFEGKFGTDLTSLITNEPSKENIQSIEQSEILYINKTDFYELVKTEPSINLIYRDILEMAYVTSVKRIYNFQGEETLQRLKWLMNYQPMILSRLSNKMIASYLGITPYTLSRLKTKL</sequence>
<evidence type="ECO:0000313" key="2">
    <source>
        <dbReference type="EMBL" id="MFD1316445.1"/>
    </source>
</evidence>
<dbReference type="Proteomes" id="UP001597201">
    <property type="component" value="Unassembled WGS sequence"/>
</dbReference>
<dbReference type="PROSITE" id="PS50042">
    <property type="entry name" value="CNMP_BINDING_3"/>
    <property type="match status" value="1"/>
</dbReference>
<organism evidence="2 3">
    <name type="scientific">Namhaeicola litoreus</name>
    <dbReference type="NCBI Taxonomy" id="1052145"/>
    <lineage>
        <taxon>Bacteria</taxon>
        <taxon>Pseudomonadati</taxon>
        <taxon>Bacteroidota</taxon>
        <taxon>Flavobacteriia</taxon>
        <taxon>Flavobacteriales</taxon>
        <taxon>Flavobacteriaceae</taxon>
        <taxon>Namhaeicola</taxon>
    </lineage>
</organism>
<dbReference type="InterPro" id="IPR018490">
    <property type="entry name" value="cNMP-bd_dom_sf"/>
</dbReference>
<protein>
    <submittedName>
        <fullName evidence="2">Crp/Fnr family transcriptional regulator</fullName>
    </submittedName>
</protein>
<evidence type="ECO:0000259" key="1">
    <source>
        <dbReference type="PROSITE" id="PS50042"/>
    </source>
</evidence>
<dbReference type="Gene3D" id="2.60.120.10">
    <property type="entry name" value="Jelly Rolls"/>
    <property type="match status" value="1"/>
</dbReference>
<comment type="caution">
    <text evidence="2">The sequence shown here is derived from an EMBL/GenBank/DDBJ whole genome shotgun (WGS) entry which is preliminary data.</text>
</comment>
<dbReference type="RefSeq" id="WP_377179429.1">
    <property type="nucleotide sequence ID" value="NZ_JBHTMY010000003.1"/>
</dbReference>
<dbReference type="SUPFAM" id="SSF51206">
    <property type="entry name" value="cAMP-binding domain-like"/>
    <property type="match status" value="1"/>
</dbReference>
<dbReference type="InterPro" id="IPR014710">
    <property type="entry name" value="RmlC-like_jellyroll"/>
</dbReference>
<gene>
    <name evidence="2" type="ORF">ACFQ39_12520</name>
</gene>
<dbReference type="Pfam" id="PF00027">
    <property type="entry name" value="cNMP_binding"/>
    <property type="match status" value="1"/>
</dbReference>
<dbReference type="EMBL" id="JBHTMY010000003">
    <property type="protein sequence ID" value="MFD1316445.1"/>
    <property type="molecule type" value="Genomic_DNA"/>
</dbReference>
<feature type="domain" description="Cyclic nucleotide-binding" evidence="1">
    <location>
        <begin position="6"/>
        <end position="116"/>
    </location>
</feature>
<dbReference type="CDD" id="cd00038">
    <property type="entry name" value="CAP_ED"/>
    <property type="match status" value="1"/>
</dbReference>
<keyword evidence="3" id="KW-1185">Reference proteome</keyword>
<accession>A0ABW3Y4T6</accession>
<proteinExistence type="predicted"/>
<reference evidence="3" key="1">
    <citation type="journal article" date="2019" name="Int. J. Syst. Evol. Microbiol.">
        <title>The Global Catalogue of Microorganisms (GCM) 10K type strain sequencing project: providing services to taxonomists for standard genome sequencing and annotation.</title>
        <authorList>
            <consortium name="The Broad Institute Genomics Platform"/>
            <consortium name="The Broad Institute Genome Sequencing Center for Infectious Disease"/>
            <person name="Wu L."/>
            <person name="Ma J."/>
        </authorList>
    </citation>
    <scope>NUCLEOTIDE SEQUENCE [LARGE SCALE GENOMIC DNA]</scope>
    <source>
        <strain evidence="3">CCUG 61485</strain>
    </source>
</reference>
<name>A0ABW3Y4T6_9FLAO</name>